<gene>
    <name evidence="2" type="ORF">BJ508DRAFT_375273</name>
</gene>
<feature type="compositionally biased region" description="Polar residues" evidence="1">
    <location>
        <begin position="167"/>
        <end position="177"/>
    </location>
</feature>
<dbReference type="AlphaFoldDB" id="A0A3N4IN79"/>
<accession>A0A3N4IN79</accession>
<protein>
    <submittedName>
        <fullName evidence="2">Uncharacterized protein</fullName>
    </submittedName>
</protein>
<name>A0A3N4IN79_ASCIM</name>
<dbReference type="Proteomes" id="UP000275078">
    <property type="component" value="Unassembled WGS sequence"/>
</dbReference>
<keyword evidence="3" id="KW-1185">Reference proteome</keyword>
<feature type="compositionally biased region" description="Acidic residues" evidence="1">
    <location>
        <begin position="219"/>
        <end position="242"/>
    </location>
</feature>
<organism evidence="2 3">
    <name type="scientific">Ascobolus immersus RN42</name>
    <dbReference type="NCBI Taxonomy" id="1160509"/>
    <lineage>
        <taxon>Eukaryota</taxon>
        <taxon>Fungi</taxon>
        <taxon>Dikarya</taxon>
        <taxon>Ascomycota</taxon>
        <taxon>Pezizomycotina</taxon>
        <taxon>Pezizomycetes</taxon>
        <taxon>Pezizales</taxon>
        <taxon>Ascobolaceae</taxon>
        <taxon>Ascobolus</taxon>
    </lineage>
</organism>
<feature type="compositionally biased region" description="Low complexity" evidence="1">
    <location>
        <begin position="187"/>
        <end position="198"/>
    </location>
</feature>
<sequence length="297" mass="31917">MPISSQNSSALLFFFFSKSKSHFLAHRSDPQTTNFKTFLSQPFKHKATMTGKKEIEVKAAEAGAAEKAIVRLETNDAVKKTVVHHGLKAEEENAVKAAVRDEVKKEKVVVKTIGKDVGFVEDLVRPISISIASSGSSGSVKAQKAQARKRAQSMVFKTMGGKEIIHTGSSRPSSSTAMRKDALTESVAAGEKAVAAEGAVDRDHAGQQGVSSLDGSNDEKEEEDEEVVGVEKSGEEEEDDVGDISFSKLDPGSDDDDDDEAVYIDLIDAFYGAEDGDRYKNLKGSVRRKSVGSKGSK</sequence>
<evidence type="ECO:0000313" key="2">
    <source>
        <dbReference type="EMBL" id="RPA83024.1"/>
    </source>
</evidence>
<dbReference type="EMBL" id="ML119667">
    <property type="protein sequence ID" value="RPA83024.1"/>
    <property type="molecule type" value="Genomic_DNA"/>
</dbReference>
<proteinExistence type="predicted"/>
<feature type="compositionally biased region" description="Acidic residues" evidence="1">
    <location>
        <begin position="252"/>
        <end position="261"/>
    </location>
</feature>
<evidence type="ECO:0000313" key="3">
    <source>
        <dbReference type="Proteomes" id="UP000275078"/>
    </source>
</evidence>
<evidence type="ECO:0000256" key="1">
    <source>
        <dbReference type="SAM" id="MobiDB-lite"/>
    </source>
</evidence>
<reference evidence="2 3" key="1">
    <citation type="journal article" date="2018" name="Nat. Ecol. Evol.">
        <title>Pezizomycetes genomes reveal the molecular basis of ectomycorrhizal truffle lifestyle.</title>
        <authorList>
            <person name="Murat C."/>
            <person name="Payen T."/>
            <person name="Noel B."/>
            <person name="Kuo A."/>
            <person name="Morin E."/>
            <person name="Chen J."/>
            <person name="Kohler A."/>
            <person name="Krizsan K."/>
            <person name="Balestrini R."/>
            <person name="Da Silva C."/>
            <person name="Montanini B."/>
            <person name="Hainaut M."/>
            <person name="Levati E."/>
            <person name="Barry K.W."/>
            <person name="Belfiori B."/>
            <person name="Cichocki N."/>
            <person name="Clum A."/>
            <person name="Dockter R.B."/>
            <person name="Fauchery L."/>
            <person name="Guy J."/>
            <person name="Iotti M."/>
            <person name="Le Tacon F."/>
            <person name="Lindquist E.A."/>
            <person name="Lipzen A."/>
            <person name="Malagnac F."/>
            <person name="Mello A."/>
            <person name="Molinier V."/>
            <person name="Miyauchi S."/>
            <person name="Poulain J."/>
            <person name="Riccioni C."/>
            <person name="Rubini A."/>
            <person name="Sitrit Y."/>
            <person name="Splivallo R."/>
            <person name="Traeger S."/>
            <person name="Wang M."/>
            <person name="Zifcakova L."/>
            <person name="Wipf D."/>
            <person name="Zambonelli A."/>
            <person name="Paolocci F."/>
            <person name="Nowrousian M."/>
            <person name="Ottonello S."/>
            <person name="Baldrian P."/>
            <person name="Spatafora J.W."/>
            <person name="Henrissat B."/>
            <person name="Nagy L.G."/>
            <person name="Aury J.M."/>
            <person name="Wincker P."/>
            <person name="Grigoriev I.V."/>
            <person name="Bonfante P."/>
            <person name="Martin F.M."/>
        </authorList>
    </citation>
    <scope>NUCLEOTIDE SEQUENCE [LARGE SCALE GENOMIC DNA]</scope>
    <source>
        <strain evidence="2 3">RN42</strain>
    </source>
</reference>
<feature type="region of interest" description="Disordered" evidence="1">
    <location>
        <begin position="157"/>
        <end position="261"/>
    </location>
</feature>